<dbReference type="PROSITE" id="PS50011">
    <property type="entry name" value="PROTEIN_KINASE_DOM"/>
    <property type="match status" value="1"/>
</dbReference>
<dbReference type="GO" id="GO:0005524">
    <property type="term" value="F:ATP binding"/>
    <property type="evidence" value="ECO:0007669"/>
    <property type="project" value="UniProtKB-UniRule"/>
</dbReference>
<dbReference type="InterPro" id="IPR011009">
    <property type="entry name" value="Kinase-like_dom_sf"/>
</dbReference>
<dbReference type="InterPro" id="IPR017441">
    <property type="entry name" value="Protein_kinase_ATP_BS"/>
</dbReference>
<dbReference type="InterPro" id="IPR051180">
    <property type="entry name" value="IKK"/>
</dbReference>
<dbReference type="InterPro" id="IPR000719">
    <property type="entry name" value="Prot_kinase_dom"/>
</dbReference>
<evidence type="ECO:0000313" key="10">
    <source>
        <dbReference type="Ensembl" id="ENSGGOP00000030988.1"/>
    </source>
</evidence>
<dbReference type="Proteomes" id="UP000001519">
    <property type="component" value="Chromosome 12"/>
</dbReference>
<dbReference type="PROSITE" id="PS00107">
    <property type="entry name" value="PROTEIN_KINASE_ATP"/>
    <property type="match status" value="1"/>
</dbReference>
<dbReference type="EMBL" id="CABD030083216">
    <property type="status" value="NOT_ANNOTATED_CDS"/>
    <property type="molecule type" value="Genomic_DNA"/>
</dbReference>
<evidence type="ECO:0000256" key="4">
    <source>
        <dbReference type="ARBA" id="ARBA00022679"/>
    </source>
</evidence>
<proteinExistence type="predicted"/>
<dbReference type="GO" id="GO:0005737">
    <property type="term" value="C:cytoplasm"/>
    <property type="evidence" value="ECO:0007669"/>
    <property type="project" value="UniProtKB-SubCell"/>
</dbReference>
<keyword evidence="2" id="KW-0963">Cytoplasm</keyword>
<dbReference type="GeneTree" id="ENSGT00950000182937"/>
<dbReference type="Ensembl" id="ENSGGOT00000045497.1">
    <property type="protein sequence ID" value="ENSGGOP00000030988.1"/>
    <property type="gene ID" value="ENSGGOG00000006786.3"/>
</dbReference>
<feature type="binding site" evidence="8">
    <location>
        <position position="38"/>
    </location>
    <ligand>
        <name>ATP</name>
        <dbReference type="ChEBI" id="CHEBI:30616"/>
    </ligand>
</feature>
<dbReference type="PANTHER" id="PTHR22969">
    <property type="entry name" value="IKB KINASE"/>
    <property type="match status" value="1"/>
</dbReference>
<evidence type="ECO:0000259" key="9">
    <source>
        <dbReference type="PROSITE" id="PS50011"/>
    </source>
</evidence>
<keyword evidence="7 8" id="KW-0067">ATP-binding</keyword>
<evidence type="ECO:0000256" key="7">
    <source>
        <dbReference type="ARBA" id="ARBA00022840"/>
    </source>
</evidence>
<name>A0A2I2Y7W4_GORGO</name>
<dbReference type="SMART" id="SM00220">
    <property type="entry name" value="S_TKc"/>
    <property type="match status" value="1"/>
</dbReference>
<sequence length="124" mass="14191">MQSTSNHLWLLSDILGQGATANVFRGRHKKTGDLFAIKVFNNISFLRPVDVQMREFEVLKKLNHKNIVKLFAIEEETTTRHKVLIMEFCPCGSLYTVLEEPSNAYGLPESEFLIVLRDVVWPGL</sequence>
<dbReference type="EMBL" id="CABD030083217">
    <property type="status" value="NOT_ANNOTATED_CDS"/>
    <property type="molecule type" value="Genomic_DNA"/>
</dbReference>
<dbReference type="GO" id="GO:0032481">
    <property type="term" value="P:positive regulation of type I interferon production"/>
    <property type="evidence" value="ECO:0007669"/>
    <property type="project" value="UniProtKB-ARBA"/>
</dbReference>
<evidence type="ECO:0000256" key="2">
    <source>
        <dbReference type="ARBA" id="ARBA00022490"/>
    </source>
</evidence>
<keyword evidence="6" id="KW-0418">Kinase</keyword>
<keyword evidence="3" id="KW-0723">Serine/threonine-protein kinase</keyword>
<evidence type="ECO:0000256" key="1">
    <source>
        <dbReference type="ARBA" id="ARBA00004496"/>
    </source>
</evidence>
<reference evidence="10 11" key="2">
    <citation type="journal article" date="2012" name="Nature">
        <title>Insights into hominid evolution from the gorilla genome sequence.</title>
        <authorList>
            <person name="Scally A."/>
            <person name="Dutheil J.Y."/>
            <person name="Hillier L.W."/>
            <person name="Jordan G.E."/>
            <person name="Goodhead I."/>
            <person name="Herrero J."/>
            <person name="Hobolth A."/>
            <person name="Lappalainen T."/>
            <person name="Mailund T."/>
            <person name="Marques-Bonet T."/>
            <person name="McCarthy S."/>
            <person name="Montgomery S.H."/>
            <person name="Schwalie P.C."/>
            <person name="Tang Y.A."/>
            <person name="Ward M.C."/>
            <person name="Xue Y."/>
            <person name="Yngvadottir B."/>
            <person name="Alkan C."/>
            <person name="Andersen L.N."/>
            <person name="Ayub Q."/>
            <person name="Ball E.V."/>
            <person name="Beal K."/>
            <person name="Bradley B.J."/>
            <person name="Chen Y."/>
            <person name="Clee C.M."/>
            <person name="Fitzgerald S."/>
            <person name="Graves T.A."/>
            <person name="Gu Y."/>
            <person name="Heath P."/>
            <person name="Heger A."/>
            <person name="Karakoc E."/>
            <person name="Kolb-Kokocinski A."/>
            <person name="Laird G.K."/>
            <person name="Lunter G."/>
            <person name="Meader S."/>
            <person name="Mort M."/>
            <person name="Mullikin J.C."/>
            <person name="Munch K."/>
            <person name="O'Connor T.D."/>
            <person name="Phillips A.D."/>
            <person name="Prado-Martinez J."/>
            <person name="Rogers A.S."/>
            <person name="Sajjadian S."/>
            <person name="Schmidt D."/>
            <person name="Shaw K."/>
            <person name="Simpson J.T."/>
            <person name="Stenson P.D."/>
            <person name="Turner D.J."/>
            <person name="Vigilant L."/>
            <person name="Vilella A.J."/>
            <person name="Whitener W."/>
            <person name="Zhu B."/>
            <person name="Cooper D.N."/>
            <person name="de Jong P."/>
            <person name="Dermitzakis E.T."/>
            <person name="Eichler E.E."/>
            <person name="Flicek P."/>
            <person name="Goldman N."/>
            <person name="Mundy N.I."/>
            <person name="Ning Z."/>
            <person name="Odom D.T."/>
            <person name="Ponting C.P."/>
            <person name="Quail M.A."/>
            <person name="Ryder O.A."/>
            <person name="Searle S.M."/>
            <person name="Warren W.C."/>
            <person name="Wilson R.K."/>
            <person name="Schierup M.H."/>
            <person name="Rogers J."/>
            <person name="Tyler-Smith C."/>
            <person name="Durbin R."/>
        </authorList>
    </citation>
    <scope>NUCLEOTIDE SEQUENCE [LARGE SCALE GENOMIC DNA]</scope>
</reference>
<gene>
    <name evidence="10" type="primary">TBK1</name>
</gene>
<feature type="domain" description="Protein kinase" evidence="9">
    <location>
        <begin position="9"/>
        <end position="124"/>
    </location>
</feature>
<evidence type="ECO:0000256" key="5">
    <source>
        <dbReference type="ARBA" id="ARBA00022741"/>
    </source>
</evidence>
<dbReference type="SUPFAM" id="SSF56112">
    <property type="entry name" value="Protein kinase-like (PK-like)"/>
    <property type="match status" value="1"/>
</dbReference>
<dbReference type="FunFam" id="3.30.200.20:FF:000106">
    <property type="entry name" value="serine/threonine-protein kinase TBK1 isoform X1"/>
    <property type="match status" value="1"/>
</dbReference>
<dbReference type="EMBL" id="CABD030083215">
    <property type="status" value="NOT_ANNOTATED_CDS"/>
    <property type="molecule type" value="Genomic_DNA"/>
</dbReference>
<accession>A0A2I2Y7W4</accession>
<reference evidence="10" key="4">
    <citation type="submission" date="2025-09" db="UniProtKB">
        <authorList>
            <consortium name="Ensembl"/>
        </authorList>
    </citation>
    <scope>IDENTIFICATION</scope>
</reference>
<evidence type="ECO:0000313" key="11">
    <source>
        <dbReference type="Proteomes" id="UP000001519"/>
    </source>
</evidence>
<protein>
    <submittedName>
        <fullName evidence="10">TANK binding kinase 1</fullName>
    </submittedName>
</protein>
<dbReference type="AlphaFoldDB" id="A0A2I2Y7W4"/>
<keyword evidence="5 8" id="KW-0547">Nucleotide-binding</keyword>
<evidence type="ECO:0000256" key="6">
    <source>
        <dbReference type="ARBA" id="ARBA00022777"/>
    </source>
</evidence>
<evidence type="ECO:0000256" key="8">
    <source>
        <dbReference type="PROSITE-ProRule" id="PRU10141"/>
    </source>
</evidence>
<dbReference type="Bgee" id="ENSGGOG00000006786">
    <property type="expression patterns" value="Expressed in testis and 6 other cell types or tissues"/>
</dbReference>
<dbReference type="Gene3D" id="3.30.200.20">
    <property type="entry name" value="Phosphorylase Kinase, domain 1"/>
    <property type="match status" value="1"/>
</dbReference>
<comment type="subcellular location">
    <subcellularLocation>
        <location evidence="1">Cytoplasm</location>
    </subcellularLocation>
</comment>
<reference evidence="10" key="3">
    <citation type="submission" date="2025-08" db="UniProtKB">
        <authorList>
            <consortium name="Ensembl"/>
        </authorList>
    </citation>
    <scope>IDENTIFICATION</scope>
</reference>
<keyword evidence="4" id="KW-0808">Transferase</keyword>
<reference evidence="11" key="1">
    <citation type="submission" date="2011-05" db="EMBL/GenBank/DDBJ databases">
        <title>Insights into the evolution of the great apes provided by the gorilla genome.</title>
        <authorList>
            <person name="Scally A."/>
        </authorList>
    </citation>
    <scope>NUCLEOTIDE SEQUENCE [LARGE SCALE GENOMIC DNA]</scope>
</reference>
<organism evidence="10 11">
    <name type="scientific">Gorilla gorilla gorilla</name>
    <name type="common">Western lowland gorilla</name>
    <dbReference type="NCBI Taxonomy" id="9595"/>
    <lineage>
        <taxon>Eukaryota</taxon>
        <taxon>Metazoa</taxon>
        <taxon>Chordata</taxon>
        <taxon>Craniata</taxon>
        <taxon>Vertebrata</taxon>
        <taxon>Euteleostomi</taxon>
        <taxon>Mammalia</taxon>
        <taxon>Eutheria</taxon>
        <taxon>Euarchontoglires</taxon>
        <taxon>Primates</taxon>
        <taxon>Haplorrhini</taxon>
        <taxon>Catarrhini</taxon>
        <taxon>Hominidae</taxon>
        <taxon>Gorilla</taxon>
    </lineage>
</organism>
<keyword evidence="11" id="KW-1185">Reference proteome</keyword>
<dbReference type="Pfam" id="PF00069">
    <property type="entry name" value="Pkinase"/>
    <property type="match status" value="1"/>
</dbReference>
<evidence type="ECO:0000256" key="3">
    <source>
        <dbReference type="ARBA" id="ARBA00022527"/>
    </source>
</evidence>
<dbReference type="GO" id="GO:0004674">
    <property type="term" value="F:protein serine/threonine kinase activity"/>
    <property type="evidence" value="ECO:0007669"/>
    <property type="project" value="UniProtKB-KW"/>
</dbReference>
<dbReference type="PANTHER" id="PTHR22969:SF14">
    <property type="entry name" value="SERINE_THREONINE-PROTEIN KINASE TBK1"/>
    <property type="match status" value="1"/>
</dbReference>